<gene>
    <name evidence="1" type="ORF">GCM10010390_91450</name>
</gene>
<organism evidence="1 2">
    <name type="scientific">Streptomyces mordarskii</name>
    <dbReference type="NCBI Taxonomy" id="1226758"/>
    <lineage>
        <taxon>Bacteria</taxon>
        <taxon>Bacillati</taxon>
        <taxon>Actinomycetota</taxon>
        <taxon>Actinomycetes</taxon>
        <taxon>Kitasatosporales</taxon>
        <taxon>Streptomycetaceae</taxon>
        <taxon>Streptomyces</taxon>
    </lineage>
</organism>
<comment type="caution">
    <text evidence="1">The sequence shown here is derived from an EMBL/GenBank/DDBJ whole genome shotgun (WGS) entry which is preliminary data.</text>
</comment>
<name>A0ABN1ETC2_9ACTN</name>
<keyword evidence="2" id="KW-1185">Reference proteome</keyword>
<sequence length="93" mass="10226">MTLTFHPKPCGWPGQRTCICDPGDRTGKTVGASVEYAVIPSYRGQISATVPLRGGKPGEVLYEVDWDGPKPPHSRYNRFTSIELRLIRDVGAP</sequence>
<dbReference type="EMBL" id="BAAABZ010000092">
    <property type="protein sequence ID" value="GAA0574020.1"/>
    <property type="molecule type" value="Genomic_DNA"/>
</dbReference>
<evidence type="ECO:0000313" key="2">
    <source>
        <dbReference type="Proteomes" id="UP001501576"/>
    </source>
</evidence>
<dbReference type="Proteomes" id="UP001501576">
    <property type="component" value="Unassembled WGS sequence"/>
</dbReference>
<protein>
    <submittedName>
        <fullName evidence="1">Uncharacterized protein</fullName>
    </submittedName>
</protein>
<proteinExistence type="predicted"/>
<reference evidence="1 2" key="1">
    <citation type="journal article" date="2019" name="Int. J. Syst. Evol. Microbiol.">
        <title>The Global Catalogue of Microorganisms (GCM) 10K type strain sequencing project: providing services to taxonomists for standard genome sequencing and annotation.</title>
        <authorList>
            <consortium name="The Broad Institute Genomics Platform"/>
            <consortium name="The Broad Institute Genome Sequencing Center for Infectious Disease"/>
            <person name="Wu L."/>
            <person name="Ma J."/>
        </authorList>
    </citation>
    <scope>NUCLEOTIDE SEQUENCE [LARGE SCALE GENOMIC DNA]</scope>
    <source>
        <strain evidence="1 2">JCM 5052</strain>
    </source>
</reference>
<evidence type="ECO:0000313" key="1">
    <source>
        <dbReference type="EMBL" id="GAA0574020.1"/>
    </source>
</evidence>
<accession>A0ABN1ETC2</accession>